<dbReference type="EMBL" id="LAZR01001453">
    <property type="protein sequence ID" value="KKN44418.1"/>
    <property type="molecule type" value="Genomic_DNA"/>
</dbReference>
<dbReference type="AlphaFoldDB" id="A0A0F9TSS4"/>
<evidence type="ECO:0000313" key="1">
    <source>
        <dbReference type="EMBL" id="KKN44418.1"/>
    </source>
</evidence>
<gene>
    <name evidence="1" type="ORF">LCGC14_0693320</name>
</gene>
<sequence length="366" mass="41264">MSKHPLSRETEWFFSQHGVQVRAPIYRNVDRRKKNTPSNLRSKKITISGNSSCREGIIAQIRSSIRSATGTLRHPESGWRVQYVPYGSVDLDQSVLKRPGESFVAVHSKHITACRLRPNPNYKTAAEQQEIRRKHDRCYYSPYHHCWDEKMIRGRTDAPLTNAAIQDFLDVCDAVVGPLTVLLNPDRYQGNWWFTGVEDACENRQKKSGLLRWYGVDNTCIAHPALTSLYAGLVRQCAYIARTNTVDQVREDVEGMGLEECLNESDEVQALRIARKMQRWISVPVLKGGGTSNIPVGCGTFPKIVALHKSIYHHGFEATFNASFLEGWGVAAASSSKYSGIHTFMGRKGENTNGKRIKRLSRKKAA</sequence>
<protein>
    <submittedName>
        <fullName evidence="1">Uncharacterized protein</fullName>
    </submittedName>
</protein>
<proteinExistence type="predicted"/>
<accession>A0A0F9TSS4</accession>
<organism evidence="1">
    <name type="scientific">marine sediment metagenome</name>
    <dbReference type="NCBI Taxonomy" id="412755"/>
    <lineage>
        <taxon>unclassified sequences</taxon>
        <taxon>metagenomes</taxon>
        <taxon>ecological metagenomes</taxon>
    </lineage>
</organism>
<name>A0A0F9TSS4_9ZZZZ</name>
<comment type="caution">
    <text evidence="1">The sequence shown here is derived from an EMBL/GenBank/DDBJ whole genome shotgun (WGS) entry which is preliminary data.</text>
</comment>
<reference evidence="1" key="1">
    <citation type="journal article" date="2015" name="Nature">
        <title>Complex archaea that bridge the gap between prokaryotes and eukaryotes.</title>
        <authorList>
            <person name="Spang A."/>
            <person name="Saw J.H."/>
            <person name="Jorgensen S.L."/>
            <person name="Zaremba-Niedzwiedzka K."/>
            <person name="Martijn J."/>
            <person name="Lind A.E."/>
            <person name="van Eijk R."/>
            <person name="Schleper C."/>
            <person name="Guy L."/>
            <person name="Ettema T.J."/>
        </authorList>
    </citation>
    <scope>NUCLEOTIDE SEQUENCE</scope>
</reference>